<dbReference type="AlphaFoldDB" id="A0A849VL53"/>
<reference evidence="2 3" key="1">
    <citation type="submission" date="2020-05" db="EMBL/GenBank/DDBJ databases">
        <authorList>
            <person name="Kim M.K."/>
        </authorList>
    </citation>
    <scope>NUCLEOTIDE SEQUENCE [LARGE SCALE GENOMIC DNA]</scope>
    <source>
        <strain evidence="2 3">BT25</strain>
    </source>
</reference>
<keyword evidence="3" id="KW-1185">Reference proteome</keyword>
<dbReference type="InterPro" id="IPR041705">
    <property type="entry name" value="PIN_Sll0205"/>
</dbReference>
<feature type="domain" description="PIN" evidence="1">
    <location>
        <begin position="4"/>
        <end position="122"/>
    </location>
</feature>
<dbReference type="InterPro" id="IPR052919">
    <property type="entry name" value="TA_system_RNase"/>
</dbReference>
<dbReference type="CDD" id="cd09872">
    <property type="entry name" value="PIN_Sll0205-like"/>
    <property type="match status" value="1"/>
</dbReference>
<gene>
    <name evidence="2" type="ORF">HQ945_04625</name>
</gene>
<dbReference type="InterPro" id="IPR029060">
    <property type="entry name" value="PIN-like_dom_sf"/>
</dbReference>
<dbReference type="Proteomes" id="UP000550508">
    <property type="component" value="Unassembled WGS sequence"/>
</dbReference>
<dbReference type="SUPFAM" id="SSF88723">
    <property type="entry name" value="PIN domain-like"/>
    <property type="match status" value="1"/>
</dbReference>
<dbReference type="InterPro" id="IPR002716">
    <property type="entry name" value="PIN_dom"/>
</dbReference>
<dbReference type="PANTHER" id="PTHR36173:SF2">
    <property type="entry name" value="RIBONUCLEASE VAPC16"/>
    <property type="match status" value="1"/>
</dbReference>
<comment type="caution">
    <text evidence="2">The sequence shown here is derived from an EMBL/GenBank/DDBJ whole genome shotgun (WGS) entry which is preliminary data.</text>
</comment>
<evidence type="ECO:0000313" key="3">
    <source>
        <dbReference type="Proteomes" id="UP000550508"/>
    </source>
</evidence>
<dbReference type="Gene3D" id="3.40.50.1010">
    <property type="entry name" value="5'-nuclease"/>
    <property type="match status" value="1"/>
</dbReference>
<proteinExistence type="predicted"/>
<evidence type="ECO:0000313" key="2">
    <source>
        <dbReference type="EMBL" id="NTS30531.1"/>
    </source>
</evidence>
<accession>A0A849VL53</accession>
<organism evidence="2 3">
    <name type="scientific">Phyllobacterium pellucidum</name>
    <dbReference type="NCBI Taxonomy" id="2740464"/>
    <lineage>
        <taxon>Bacteria</taxon>
        <taxon>Pseudomonadati</taxon>
        <taxon>Pseudomonadota</taxon>
        <taxon>Alphaproteobacteria</taxon>
        <taxon>Hyphomicrobiales</taxon>
        <taxon>Phyllobacteriaceae</taxon>
        <taxon>Phyllobacterium</taxon>
    </lineage>
</organism>
<name>A0A849VL53_9HYPH</name>
<sequence length="133" mass="15252">MRAVLLDTHVWAWFMLADKLLPEAHLSMIEEADEVFVSPVSFFEISHKVRLGKWPEMAPFVDRLLPIFEAQLGRVATLTPEVSLKAGLLDWPHRDPFDRMLAASAIHYELPLVSADVAFDQLTEQKGWIARIW</sequence>
<evidence type="ECO:0000259" key="1">
    <source>
        <dbReference type="Pfam" id="PF01850"/>
    </source>
</evidence>
<dbReference type="EMBL" id="JABUMX010000001">
    <property type="protein sequence ID" value="NTS30531.1"/>
    <property type="molecule type" value="Genomic_DNA"/>
</dbReference>
<protein>
    <submittedName>
        <fullName evidence="2">Type II toxin-antitoxin system VapC family toxin</fullName>
    </submittedName>
</protein>
<dbReference type="Pfam" id="PF01850">
    <property type="entry name" value="PIN"/>
    <property type="match status" value="1"/>
</dbReference>
<dbReference type="PANTHER" id="PTHR36173">
    <property type="entry name" value="RIBONUCLEASE VAPC16-RELATED"/>
    <property type="match status" value="1"/>
</dbReference>